<feature type="compositionally biased region" description="Polar residues" evidence="6">
    <location>
        <begin position="21"/>
        <end position="36"/>
    </location>
</feature>
<evidence type="ECO:0000256" key="2">
    <source>
        <dbReference type="ARBA" id="ARBA00007413"/>
    </source>
</evidence>
<sequence>MGDRPFDRELNGEGNRRHSGPPSNSKRGYTDHSYSGGQHKRKREDYAEPRNEEGRLLASLLHIGDPNSALGAEDDLEQLYRSLRRDLHHNGELVRNIIIDCAVELSPKTPIYAALVGLLNTDDQDFTTALIQLASEQFNVALAAGDKNRARLLLRFFAALVMANVLHASSVLAALLSVVEAASSIAAAGGSGDSGRLWQPYTDYLVYAALMALPWGGAELAESAPSDLERLFGGVEAYMAARPRASQPALRPFLRLKDADDIPAQSDSGGASFLGQVWEAVQELRSGGSWVVEGIRQVAPAFEAKLAAGQPHDLPALAVPPTPPGVPETAGSMEAAASVLELFPPRGIIRLLPAEHTELGPLKMERLVAEEYILDTIHFFDADRVECARRLAKGLQLPSKHESLLAEMLFSQMLRVPQPQLKPLAYSTLMVDVCKLMATFPRSMSACVRECFARMDVMDPELRMRLADWLAYHLSNFEFMWPWDKWKHVLDMPPHHSQRRFVVATLSKLVRLSYRQRIQSVIPPAFAALLAADNDVLPLPGPPEATADDTKDGAANGAHEDERDAETVRAYQLLQMVRHKVVGEGVLEWVEEERLREELGGGLGVLRMLLRGYLVAGAKSFTHMITALERYCTTLHPLLHETGHKGEVALVDVTARVWANAPQRAAQVIDRLMALRLVSGAAIVAWVFGCPGVRALTDELSTGLAWEVFYNAVNKMLARTQDAREDLAAAQMEVGAAAARAREAAEASSRAGDVEDLSQDLAERLAQAEAAAGSALAEAEAQVDGRQADLDEAVHLQEALLLQVFTCFRDILCEGHAELGASEVPSEAVPADGSEPPATGASEQQNAKQTWYAFMLATLQSFTRRYYKAVASIAGQVEGDIFQGDAVPEDVRTAIVESLHL</sequence>
<dbReference type="Proteomes" id="UP001491310">
    <property type="component" value="Unassembled WGS sequence"/>
</dbReference>
<keyword evidence="5" id="KW-0539">Nucleus</keyword>
<dbReference type="SMART" id="SM00543">
    <property type="entry name" value="MIF4G"/>
    <property type="match status" value="1"/>
</dbReference>
<comment type="similarity">
    <text evidence="2">Belongs to the NCBP1 family.</text>
</comment>
<dbReference type="Pfam" id="PF02854">
    <property type="entry name" value="MIF4G"/>
    <property type="match status" value="1"/>
</dbReference>
<evidence type="ECO:0000256" key="1">
    <source>
        <dbReference type="ARBA" id="ARBA00004123"/>
    </source>
</evidence>
<accession>A0ABR2YQU9</accession>
<dbReference type="PANTHER" id="PTHR12412">
    <property type="entry name" value="CAP BINDING PROTEIN"/>
    <property type="match status" value="1"/>
</dbReference>
<feature type="compositionally biased region" description="Basic and acidic residues" evidence="6">
    <location>
        <begin position="1"/>
        <end position="16"/>
    </location>
</feature>
<evidence type="ECO:0000313" key="8">
    <source>
        <dbReference type="EMBL" id="KAK9908961.1"/>
    </source>
</evidence>
<dbReference type="InterPro" id="IPR003890">
    <property type="entry name" value="MIF4G-like_typ-3"/>
</dbReference>
<dbReference type="InterPro" id="IPR015174">
    <property type="entry name" value="MIF4G-like_typ-2"/>
</dbReference>
<dbReference type="EMBL" id="JALJOT010000007">
    <property type="protein sequence ID" value="KAK9908961.1"/>
    <property type="molecule type" value="Genomic_DNA"/>
</dbReference>
<dbReference type="SUPFAM" id="SSF48371">
    <property type="entry name" value="ARM repeat"/>
    <property type="match status" value="3"/>
</dbReference>
<feature type="region of interest" description="Disordered" evidence="6">
    <location>
        <begin position="1"/>
        <end position="50"/>
    </location>
</feature>
<feature type="region of interest" description="Disordered" evidence="6">
    <location>
        <begin position="824"/>
        <end position="844"/>
    </location>
</feature>
<dbReference type="InterPro" id="IPR027159">
    <property type="entry name" value="CBP80"/>
</dbReference>
<evidence type="ECO:0000256" key="5">
    <source>
        <dbReference type="ARBA" id="ARBA00023242"/>
    </source>
</evidence>
<evidence type="ECO:0000313" key="9">
    <source>
        <dbReference type="Proteomes" id="UP001491310"/>
    </source>
</evidence>
<gene>
    <name evidence="8" type="ORF">WJX75_005233</name>
</gene>
<feature type="compositionally biased region" description="Basic and acidic residues" evidence="6">
    <location>
        <begin position="548"/>
        <end position="562"/>
    </location>
</feature>
<name>A0ABR2YQU9_9CHLO</name>
<keyword evidence="3" id="KW-0507">mRNA processing</keyword>
<comment type="caution">
    <text evidence="8">The sequence shown here is derived from an EMBL/GenBank/DDBJ whole genome shotgun (WGS) entry which is preliminary data.</text>
</comment>
<comment type="subcellular location">
    <subcellularLocation>
        <location evidence="1">Nucleus</location>
    </subcellularLocation>
</comment>
<organism evidence="8 9">
    <name type="scientific">Coccomyxa subellipsoidea</name>
    <dbReference type="NCBI Taxonomy" id="248742"/>
    <lineage>
        <taxon>Eukaryota</taxon>
        <taxon>Viridiplantae</taxon>
        <taxon>Chlorophyta</taxon>
        <taxon>core chlorophytes</taxon>
        <taxon>Trebouxiophyceae</taxon>
        <taxon>Trebouxiophyceae incertae sedis</taxon>
        <taxon>Coccomyxaceae</taxon>
        <taxon>Coccomyxa</taxon>
    </lineage>
</organism>
<dbReference type="Gene3D" id="1.25.40.180">
    <property type="match status" value="3"/>
</dbReference>
<feature type="region of interest" description="Disordered" evidence="6">
    <location>
        <begin position="540"/>
        <end position="562"/>
    </location>
</feature>
<protein>
    <recommendedName>
        <fullName evidence="7">MIF4G domain-containing protein</fullName>
    </recommendedName>
</protein>
<dbReference type="InterPro" id="IPR016024">
    <property type="entry name" value="ARM-type_fold"/>
</dbReference>
<feature type="domain" description="MIF4G" evidence="7">
    <location>
        <begin position="53"/>
        <end position="266"/>
    </location>
</feature>
<dbReference type="PANTHER" id="PTHR12412:SF2">
    <property type="entry name" value="NUCLEAR CAP-BINDING PROTEIN SUBUNIT 1"/>
    <property type="match status" value="1"/>
</dbReference>
<reference evidence="8 9" key="1">
    <citation type="journal article" date="2024" name="Nat. Commun.">
        <title>Phylogenomics reveals the evolutionary origins of lichenization in chlorophyte algae.</title>
        <authorList>
            <person name="Puginier C."/>
            <person name="Libourel C."/>
            <person name="Otte J."/>
            <person name="Skaloud P."/>
            <person name="Haon M."/>
            <person name="Grisel S."/>
            <person name="Petersen M."/>
            <person name="Berrin J.G."/>
            <person name="Delaux P.M."/>
            <person name="Dal Grande F."/>
            <person name="Keller J."/>
        </authorList>
    </citation>
    <scope>NUCLEOTIDE SEQUENCE [LARGE SCALE GENOMIC DNA]</scope>
    <source>
        <strain evidence="8 9">SAG 216-7</strain>
    </source>
</reference>
<dbReference type="InterPro" id="IPR015172">
    <property type="entry name" value="MIF4G-like_typ-1"/>
</dbReference>
<evidence type="ECO:0000256" key="3">
    <source>
        <dbReference type="ARBA" id="ARBA00022664"/>
    </source>
</evidence>
<proteinExistence type="inferred from homology"/>
<dbReference type="Pfam" id="PF09088">
    <property type="entry name" value="MIF4G_like"/>
    <property type="match status" value="1"/>
</dbReference>
<evidence type="ECO:0000259" key="7">
    <source>
        <dbReference type="SMART" id="SM00543"/>
    </source>
</evidence>
<keyword evidence="4" id="KW-0508">mRNA splicing</keyword>
<dbReference type="Pfam" id="PF09090">
    <property type="entry name" value="MIF4G_like_2"/>
    <property type="match status" value="1"/>
</dbReference>
<evidence type="ECO:0000256" key="6">
    <source>
        <dbReference type="SAM" id="MobiDB-lite"/>
    </source>
</evidence>
<evidence type="ECO:0000256" key="4">
    <source>
        <dbReference type="ARBA" id="ARBA00023187"/>
    </source>
</evidence>
<keyword evidence="9" id="KW-1185">Reference proteome</keyword>